<evidence type="ECO:0000259" key="13">
    <source>
        <dbReference type="PROSITE" id="PS50158"/>
    </source>
</evidence>
<comment type="caution">
    <text evidence="15">The sequence shown here is derived from an EMBL/GenBank/DDBJ whole genome shotgun (WGS) entry which is preliminary data.</text>
</comment>
<dbReference type="SUPFAM" id="SSF90229">
    <property type="entry name" value="CCCH zinc finger"/>
    <property type="match status" value="1"/>
</dbReference>
<keyword evidence="5" id="KW-0677">Repeat</keyword>
<feature type="zinc finger region" description="C3H1-type" evidence="10">
    <location>
        <begin position="251"/>
        <end position="278"/>
    </location>
</feature>
<dbReference type="Pfam" id="PF14608">
    <property type="entry name" value="zf-CCCH_2"/>
    <property type="match status" value="4"/>
</dbReference>
<proteinExistence type="predicted"/>
<evidence type="ECO:0000256" key="2">
    <source>
        <dbReference type="ARBA" id="ARBA00016264"/>
    </source>
</evidence>
<dbReference type="InterPro" id="IPR036875">
    <property type="entry name" value="Znf_CCHC_sf"/>
</dbReference>
<evidence type="ECO:0000313" key="14">
    <source>
        <dbReference type="EMBL" id="CAF3683715.1"/>
    </source>
</evidence>
<dbReference type="GO" id="GO:0006397">
    <property type="term" value="P:mRNA processing"/>
    <property type="evidence" value="ECO:0007669"/>
    <property type="project" value="UniProtKB-KW"/>
</dbReference>
<name>A0A818V093_9BILA</name>
<dbReference type="SMART" id="SM00356">
    <property type="entry name" value="ZnF_C3H1"/>
    <property type="match status" value="5"/>
</dbReference>
<protein>
    <recommendedName>
        <fullName evidence="2">Cleavage and polyadenylation specificity factor subunit 4</fullName>
    </recommendedName>
</protein>
<dbReference type="Proteomes" id="UP000663874">
    <property type="component" value="Unassembled WGS sequence"/>
</dbReference>
<dbReference type="GO" id="GO:0005634">
    <property type="term" value="C:nucleus"/>
    <property type="evidence" value="ECO:0007669"/>
    <property type="project" value="UniProtKB-SubCell"/>
</dbReference>
<keyword evidence="6 10" id="KW-0863">Zinc-finger</keyword>
<keyword evidence="7 10" id="KW-0862">Zinc</keyword>
<evidence type="ECO:0000313" key="15">
    <source>
        <dbReference type="EMBL" id="CAF3705615.1"/>
    </source>
</evidence>
<dbReference type="FunFam" id="4.10.1000.10:FF:000005">
    <property type="entry name" value="cleavage and polyadenylation specificity factor subunit 4"/>
    <property type="match status" value="1"/>
</dbReference>
<dbReference type="AlphaFoldDB" id="A0A818V093"/>
<feature type="domain" description="C3H1-type" evidence="12">
    <location>
        <begin position="169"/>
        <end position="192"/>
    </location>
</feature>
<evidence type="ECO:0000256" key="3">
    <source>
        <dbReference type="ARBA" id="ARBA00022664"/>
    </source>
</evidence>
<feature type="zinc finger region" description="C3H1-type" evidence="10">
    <location>
        <begin position="195"/>
        <end position="222"/>
    </location>
</feature>
<dbReference type="InterPro" id="IPR036855">
    <property type="entry name" value="Znf_CCCH_sf"/>
</dbReference>
<feature type="domain" description="C3H1-type" evidence="12">
    <location>
        <begin position="195"/>
        <end position="222"/>
    </location>
</feature>
<feature type="zinc finger region" description="C3H1-type" evidence="10">
    <location>
        <begin position="223"/>
        <end position="250"/>
    </location>
</feature>
<feature type="domain" description="C3H1-type" evidence="12">
    <location>
        <begin position="251"/>
        <end position="278"/>
    </location>
</feature>
<keyword evidence="8" id="KW-0694">RNA-binding</keyword>
<evidence type="ECO:0000256" key="9">
    <source>
        <dbReference type="ARBA" id="ARBA00023242"/>
    </source>
</evidence>
<reference evidence="15" key="1">
    <citation type="submission" date="2021-02" db="EMBL/GenBank/DDBJ databases">
        <authorList>
            <person name="Nowell W R."/>
        </authorList>
    </citation>
    <scope>NUCLEOTIDE SEQUENCE</scope>
</reference>
<evidence type="ECO:0000256" key="4">
    <source>
        <dbReference type="ARBA" id="ARBA00022723"/>
    </source>
</evidence>
<dbReference type="InterPro" id="IPR045348">
    <property type="entry name" value="CPSF4/Yth1"/>
</dbReference>
<dbReference type="EMBL" id="CAJOBE010000997">
    <property type="protein sequence ID" value="CAF3705615.1"/>
    <property type="molecule type" value="Genomic_DNA"/>
</dbReference>
<comment type="subcellular location">
    <subcellularLocation>
        <location evidence="1">Nucleus</location>
    </subcellularLocation>
</comment>
<evidence type="ECO:0000313" key="16">
    <source>
        <dbReference type="Proteomes" id="UP000663874"/>
    </source>
</evidence>
<evidence type="ECO:0000256" key="10">
    <source>
        <dbReference type="PROSITE-ProRule" id="PRU00723"/>
    </source>
</evidence>
<dbReference type="Pfam" id="PF00642">
    <property type="entry name" value="zf-CCCH"/>
    <property type="match status" value="1"/>
</dbReference>
<feature type="zinc finger region" description="C3H1-type" evidence="10">
    <location>
        <begin position="280"/>
        <end position="302"/>
    </location>
</feature>
<dbReference type="InterPro" id="IPR000571">
    <property type="entry name" value="Znf_CCCH"/>
</dbReference>
<evidence type="ECO:0000259" key="12">
    <source>
        <dbReference type="PROSITE" id="PS50103"/>
    </source>
</evidence>
<dbReference type="GO" id="GO:0003723">
    <property type="term" value="F:RNA binding"/>
    <property type="evidence" value="ECO:0007669"/>
    <property type="project" value="UniProtKB-KW"/>
</dbReference>
<dbReference type="GO" id="GO:0008270">
    <property type="term" value="F:zinc ion binding"/>
    <property type="evidence" value="ECO:0007669"/>
    <property type="project" value="UniProtKB-KW"/>
</dbReference>
<dbReference type="Gene3D" id="4.10.1000.10">
    <property type="entry name" value="Zinc finger, CCCH-type"/>
    <property type="match status" value="1"/>
</dbReference>
<dbReference type="SMART" id="SM00343">
    <property type="entry name" value="ZnF_C2HC"/>
    <property type="match status" value="2"/>
</dbReference>
<dbReference type="PROSITE" id="PS50103">
    <property type="entry name" value="ZF_C3H1"/>
    <property type="match status" value="5"/>
</dbReference>
<evidence type="ECO:0000256" key="6">
    <source>
        <dbReference type="ARBA" id="ARBA00022771"/>
    </source>
</evidence>
<feature type="domain" description="CCHC-type" evidence="13">
    <location>
        <begin position="409"/>
        <end position="424"/>
    </location>
</feature>
<dbReference type="Gene3D" id="4.10.60.10">
    <property type="entry name" value="Zinc finger, CCHC-type"/>
    <property type="match status" value="1"/>
</dbReference>
<feature type="compositionally biased region" description="Polar residues" evidence="11">
    <location>
        <begin position="354"/>
        <end position="385"/>
    </location>
</feature>
<dbReference type="InterPro" id="IPR001878">
    <property type="entry name" value="Znf_CCHC"/>
</dbReference>
<dbReference type="PANTHER" id="PTHR23102:SF24">
    <property type="entry name" value="CLEAVAGE AND POLYADENYLATION SPECIFICITY FACTOR SUBUNIT 4"/>
    <property type="match status" value="1"/>
</dbReference>
<evidence type="ECO:0000256" key="5">
    <source>
        <dbReference type="ARBA" id="ARBA00022737"/>
    </source>
</evidence>
<evidence type="ECO:0000256" key="11">
    <source>
        <dbReference type="SAM" id="MobiDB-lite"/>
    </source>
</evidence>
<feature type="region of interest" description="Disordered" evidence="11">
    <location>
        <begin position="354"/>
        <end position="398"/>
    </location>
</feature>
<dbReference type="EMBL" id="CAJOAX010001083">
    <property type="protein sequence ID" value="CAF3683715.1"/>
    <property type="molecule type" value="Genomic_DNA"/>
</dbReference>
<sequence length="438" mass="50986">MFLITNYDDLPPQIEIYQKVLLDSSSQIKSQFTLWKNKWTEIVLENRIIDAYAACPQAFYPNMKVLFEICTTLPMTIVTTKQTFFLFKLLKTYLRSTMLKTRLHGLAMMYIYRDLYANINAGIDQFRKSNRGMVFLELSAPVQNIHFDLDEIVCSQQGALPLPFPNMDKANVGVCEFFLRSNCSNQRCPFRHIHGDKTVVCKHWLRGLCKKGDDCEFLHEYDMAKMPECYFFSKFGQCMNKECAFLHLDPESKIRDCPWYDRGFCRHGPNCKNRHTRKVLCQNYLCGFCPEGPRCTLSHPTFDLPNSNEYTPAQRKIVFVCDFCHETGHKASSCFKLPMEERQKYLNMPSNINTQSQQYNSRSNYGQNQNSHSNQDNGLSQQSGNLHPMDEQHSTGMGISQPFQHDVTCFKCGERGHYANKCTRSHVPYIRNQNIQRR</sequence>
<dbReference type="PANTHER" id="PTHR23102">
    <property type="entry name" value="CLEAVAGE AND POLYADENYLATION SPECIFICITY FACTOR SUBUNIT 4-RELATED"/>
    <property type="match status" value="1"/>
</dbReference>
<feature type="domain" description="C3H1-type" evidence="12">
    <location>
        <begin position="223"/>
        <end position="250"/>
    </location>
</feature>
<gene>
    <name evidence="15" type="ORF">FNK824_LOCUS9464</name>
    <name evidence="14" type="ORF">OTI717_LOCUS11401</name>
</gene>
<keyword evidence="4 10" id="KW-0479">Metal-binding</keyword>
<dbReference type="Pfam" id="PF00098">
    <property type="entry name" value="zf-CCHC"/>
    <property type="match status" value="1"/>
</dbReference>
<feature type="domain" description="C3H1-type" evidence="12">
    <location>
        <begin position="280"/>
        <end position="302"/>
    </location>
</feature>
<organism evidence="15 16">
    <name type="scientific">Rotaria sordida</name>
    <dbReference type="NCBI Taxonomy" id="392033"/>
    <lineage>
        <taxon>Eukaryota</taxon>
        <taxon>Metazoa</taxon>
        <taxon>Spiralia</taxon>
        <taxon>Gnathifera</taxon>
        <taxon>Rotifera</taxon>
        <taxon>Eurotatoria</taxon>
        <taxon>Bdelloidea</taxon>
        <taxon>Philodinida</taxon>
        <taxon>Philodinidae</taxon>
        <taxon>Rotaria</taxon>
    </lineage>
</organism>
<evidence type="ECO:0000256" key="7">
    <source>
        <dbReference type="ARBA" id="ARBA00022833"/>
    </source>
</evidence>
<keyword evidence="3" id="KW-0507">mRNA processing</keyword>
<evidence type="ECO:0000256" key="8">
    <source>
        <dbReference type="ARBA" id="ARBA00022884"/>
    </source>
</evidence>
<keyword evidence="9" id="KW-0539">Nucleus</keyword>
<dbReference type="Proteomes" id="UP000663823">
    <property type="component" value="Unassembled WGS sequence"/>
</dbReference>
<dbReference type="SUPFAM" id="SSF57756">
    <property type="entry name" value="Retrovirus zinc finger-like domains"/>
    <property type="match status" value="1"/>
</dbReference>
<dbReference type="PROSITE" id="PS50158">
    <property type="entry name" value="ZF_CCHC"/>
    <property type="match status" value="1"/>
</dbReference>
<accession>A0A818V093</accession>
<evidence type="ECO:0000256" key="1">
    <source>
        <dbReference type="ARBA" id="ARBA00004123"/>
    </source>
</evidence>
<feature type="zinc finger region" description="C3H1-type" evidence="10">
    <location>
        <begin position="169"/>
        <end position="192"/>
    </location>
</feature>